<dbReference type="AlphaFoldDB" id="A0A930HL09"/>
<dbReference type="RefSeq" id="WP_273158428.1">
    <property type="nucleotide sequence ID" value="NZ_CALCFI010000017.1"/>
</dbReference>
<reference evidence="3" key="1">
    <citation type="submission" date="2020-04" db="EMBL/GenBank/DDBJ databases">
        <title>Deep metagenomics examines the oral microbiome during advanced dental caries in children, revealing novel taxa and co-occurrences with host molecules.</title>
        <authorList>
            <person name="Baker J.L."/>
            <person name="Morton J.T."/>
            <person name="Dinis M."/>
            <person name="Alvarez R."/>
            <person name="Tran N.C."/>
            <person name="Knight R."/>
            <person name="Edlund A."/>
        </authorList>
    </citation>
    <scope>NUCLEOTIDE SEQUENCE</scope>
    <source>
        <strain evidence="3">JCVI_44_bin.5</strain>
    </source>
</reference>
<name>A0A930HL09_9BACT</name>
<evidence type="ECO:0000313" key="3">
    <source>
        <dbReference type="EMBL" id="MBF1383673.1"/>
    </source>
</evidence>
<comment type="caution">
    <text evidence="3">The sequence shown here is derived from an EMBL/GenBank/DDBJ whole genome shotgun (WGS) entry which is preliminary data.</text>
</comment>
<organism evidence="3 4">
    <name type="scientific">Prevotella aurantiaca</name>
    <dbReference type="NCBI Taxonomy" id="596085"/>
    <lineage>
        <taxon>Bacteria</taxon>
        <taxon>Pseudomonadati</taxon>
        <taxon>Bacteroidota</taxon>
        <taxon>Bacteroidia</taxon>
        <taxon>Bacteroidales</taxon>
        <taxon>Prevotellaceae</taxon>
        <taxon>Prevotella</taxon>
    </lineage>
</organism>
<feature type="compositionally biased region" description="Polar residues" evidence="1">
    <location>
        <begin position="15"/>
        <end position="24"/>
    </location>
</feature>
<keyword evidence="2" id="KW-0472">Membrane</keyword>
<feature type="transmembrane region" description="Helical" evidence="2">
    <location>
        <begin position="103"/>
        <end position="127"/>
    </location>
</feature>
<dbReference type="EMBL" id="JABZSJ010000006">
    <property type="protein sequence ID" value="MBF1383673.1"/>
    <property type="molecule type" value="Genomic_DNA"/>
</dbReference>
<dbReference type="Proteomes" id="UP000771736">
    <property type="component" value="Unassembled WGS sequence"/>
</dbReference>
<feature type="transmembrane region" description="Helical" evidence="2">
    <location>
        <begin position="226"/>
        <end position="250"/>
    </location>
</feature>
<keyword evidence="2" id="KW-0812">Transmembrane</keyword>
<accession>A0A930HL09</accession>
<feature type="region of interest" description="Disordered" evidence="1">
    <location>
        <begin position="1"/>
        <end position="43"/>
    </location>
</feature>
<feature type="compositionally biased region" description="Basic and acidic residues" evidence="1">
    <location>
        <begin position="25"/>
        <end position="34"/>
    </location>
</feature>
<keyword evidence="2" id="KW-1133">Transmembrane helix</keyword>
<feature type="transmembrane region" description="Helical" evidence="2">
    <location>
        <begin position="256"/>
        <end position="276"/>
    </location>
</feature>
<gene>
    <name evidence="3" type="ORF">HXN26_02260</name>
</gene>
<evidence type="ECO:0000256" key="1">
    <source>
        <dbReference type="SAM" id="MobiDB-lite"/>
    </source>
</evidence>
<protein>
    <submittedName>
        <fullName evidence="3">DUF4271 domain-containing protein</fullName>
    </submittedName>
</protein>
<dbReference type="InterPro" id="IPR025367">
    <property type="entry name" value="DUF4271"/>
</dbReference>
<evidence type="ECO:0000313" key="4">
    <source>
        <dbReference type="Proteomes" id="UP000771736"/>
    </source>
</evidence>
<feature type="transmembrane region" description="Helical" evidence="2">
    <location>
        <begin position="148"/>
        <end position="171"/>
    </location>
</feature>
<dbReference type="Pfam" id="PF14093">
    <property type="entry name" value="DUF4271"/>
    <property type="match status" value="1"/>
</dbReference>
<feature type="transmembrane region" description="Helical" evidence="2">
    <location>
        <begin position="288"/>
        <end position="312"/>
    </location>
</feature>
<sequence>MPITDSIATPLIFRRTQTSPQQSEKAAKTEREETGVGQTDSIKSRENKSLLKWKAPKPFNLKDIKFAKESYFKNSPYYRPELGMTHSGVLGDPVPYSVSNDNVVAGTLLVCFALAMIASSMSSNFIVRQIKSLFHRPYRSNNVGETSHEIRFQTFLVVQTALLLSITYYLFTRPAKSSNYIIDSPLLAVGIFLGIFLGYFLLKKILYSIVNWVYFDRNSNQKWSQLTLFLVSTEGVLIFPAVLLMIYFGLSVQYTLIYVATIIGLTKLLLFYQGYVIFFKRTAASLQIILYFCTLELMPLMALVGILVYTSYYLTIIF</sequence>
<feature type="transmembrane region" description="Helical" evidence="2">
    <location>
        <begin position="191"/>
        <end position="214"/>
    </location>
</feature>
<proteinExistence type="predicted"/>
<evidence type="ECO:0000256" key="2">
    <source>
        <dbReference type="SAM" id="Phobius"/>
    </source>
</evidence>